<dbReference type="PANTHER" id="PTHR34220:SF7">
    <property type="entry name" value="SENSOR HISTIDINE KINASE YPDA"/>
    <property type="match status" value="1"/>
</dbReference>
<dbReference type="SUPFAM" id="SSF158472">
    <property type="entry name" value="HAMP domain-like"/>
    <property type="match status" value="1"/>
</dbReference>
<keyword evidence="6 15" id="KW-0808">Transferase</keyword>
<evidence type="ECO:0000256" key="8">
    <source>
        <dbReference type="ARBA" id="ARBA00022777"/>
    </source>
</evidence>
<keyword evidence="5" id="KW-0597">Phosphoprotein</keyword>
<dbReference type="Gene3D" id="6.10.340.10">
    <property type="match status" value="1"/>
</dbReference>
<gene>
    <name evidence="15" type="ORF">J2T15_004198</name>
</gene>
<evidence type="ECO:0000256" key="12">
    <source>
        <dbReference type="SAM" id="Phobius"/>
    </source>
</evidence>
<dbReference type="InterPro" id="IPR003660">
    <property type="entry name" value="HAMP_dom"/>
</dbReference>
<feature type="transmembrane region" description="Helical" evidence="12">
    <location>
        <begin position="318"/>
        <end position="340"/>
    </location>
</feature>
<proteinExistence type="predicted"/>
<dbReference type="Pfam" id="PF06580">
    <property type="entry name" value="His_kinase"/>
    <property type="match status" value="1"/>
</dbReference>
<comment type="caution">
    <text evidence="15">The sequence shown here is derived from an EMBL/GenBank/DDBJ whole genome shotgun (WGS) entry which is preliminary data.</text>
</comment>
<keyword evidence="9" id="KW-0067">ATP-binding</keyword>
<evidence type="ECO:0000259" key="13">
    <source>
        <dbReference type="PROSITE" id="PS50109"/>
    </source>
</evidence>
<feature type="domain" description="Histidine kinase" evidence="13">
    <location>
        <begin position="499"/>
        <end position="608"/>
    </location>
</feature>
<evidence type="ECO:0000256" key="6">
    <source>
        <dbReference type="ARBA" id="ARBA00022679"/>
    </source>
</evidence>
<evidence type="ECO:0000259" key="14">
    <source>
        <dbReference type="PROSITE" id="PS50885"/>
    </source>
</evidence>
<feature type="transmembrane region" description="Helical" evidence="12">
    <location>
        <begin position="24"/>
        <end position="47"/>
    </location>
</feature>
<keyword evidence="16" id="KW-1185">Reference proteome</keyword>
<reference evidence="15 16" key="1">
    <citation type="submission" date="2023-07" db="EMBL/GenBank/DDBJ databases">
        <title>Sorghum-associated microbial communities from plants grown in Nebraska, USA.</title>
        <authorList>
            <person name="Schachtman D."/>
        </authorList>
    </citation>
    <scope>NUCLEOTIDE SEQUENCE [LARGE SCALE GENOMIC DNA]</scope>
    <source>
        <strain evidence="15 16">CC482</strain>
    </source>
</reference>
<dbReference type="Gene3D" id="3.30.565.10">
    <property type="entry name" value="Histidine kinase-like ATPase, C-terminal domain"/>
    <property type="match status" value="1"/>
</dbReference>
<keyword evidence="11 12" id="KW-0472">Membrane</keyword>
<dbReference type="InterPro" id="IPR005467">
    <property type="entry name" value="His_kinase_dom"/>
</dbReference>
<dbReference type="InterPro" id="IPR050640">
    <property type="entry name" value="Bact_2-comp_sensor_kinase"/>
</dbReference>
<evidence type="ECO:0000313" key="16">
    <source>
        <dbReference type="Proteomes" id="UP001229346"/>
    </source>
</evidence>
<dbReference type="CDD" id="cd06225">
    <property type="entry name" value="HAMP"/>
    <property type="match status" value="1"/>
</dbReference>
<dbReference type="InterPro" id="IPR003594">
    <property type="entry name" value="HATPase_dom"/>
</dbReference>
<evidence type="ECO:0000256" key="9">
    <source>
        <dbReference type="ARBA" id="ARBA00022840"/>
    </source>
</evidence>
<dbReference type="PROSITE" id="PS50109">
    <property type="entry name" value="HIS_KIN"/>
    <property type="match status" value="1"/>
</dbReference>
<evidence type="ECO:0000313" key="15">
    <source>
        <dbReference type="EMBL" id="MDQ0114742.1"/>
    </source>
</evidence>
<dbReference type="EC" id="2.7.13.3" evidence="3"/>
<sequence length="612" mass="70212">MVNRASKALTGLIEHVNRRLANKLILLFATIIILVVASLTFISYQMLQKESVASSIASTSNNLLLVNQNLEDYLNGIEQLSLPQINYDELTYAIMHESEEYASRMFVEEYLRNLYFSRKDVEAIYLYVVEQGKYYALTKENYNVTVRTAIDPNIARLPWFQEAMDNPVNQAYQSFELADAKPGYPVDTTTSFMAYHRVLRSIASREPQAVLSFYLNSSVKDDIMKDIPFSEGQHLMFLSPGDHVPFAMDDPSFYNRMKLDGVLERLDEQRSGRLTWSEGDRKYLVVYNTGEQDGWQLVKPIPYRQIYAAATTTRNLNFLIGFMFLLLALILVTFFSNAITRPLKKLSYQMNRFSKGDFEAETEVVGKDELAYLSRHFNLMVRRTNELINERYKMKLVEKNAILKALEAEINPHFLYNALQAISTKALKSERYDIADMIDALALTLRYAISGRDIVRAREELQHIERYMALQKARFGSRLQVVYDWDESLMELEIPKLSIQTLVENAIKHALEKVSSTVTIRIGARADAEHSVISVHDDGPGFTQERLEQVRESFRKEWDERQGDNAGDSIGLVNLNTRLKLLYGEEAELVIRTDNAGTEMQMLLPRGGGSYV</sequence>
<keyword evidence="12" id="KW-0812">Transmembrane</keyword>
<evidence type="ECO:0000256" key="4">
    <source>
        <dbReference type="ARBA" id="ARBA00022475"/>
    </source>
</evidence>
<dbReference type="SMART" id="SM00387">
    <property type="entry name" value="HATPase_c"/>
    <property type="match status" value="1"/>
</dbReference>
<dbReference type="RefSeq" id="WP_307206121.1">
    <property type="nucleotide sequence ID" value="NZ_JAUSSU010000008.1"/>
</dbReference>
<dbReference type="Pfam" id="PF02518">
    <property type="entry name" value="HATPase_c"/>
    <property type="match status" value="1"/>
</dbReference>
<dbReference type="GO" id="GO:0004673">
    <property type="term" value="F:protein histidine kinase activity"/>
    <property type="evidence" value="ECO:0007669"/>
    <property type="project" value="UniProtKB-EC"/>
</dbReference>
<evidence type="ECO:0000256" key="7">
    <source>
        <dbReference type="ARBA" id="ARBA00022741"/>
    </source>
</evidence>
<dbReference type="Pfam" id="PF00672">
    <property type="entry name" value="HAMP"/>
    <property type="match status" value="1"/>
</dbReference>
<name>A0ABT9U515_PAEHA</name>
<keyword evidence="4" id="KW-1003">Cell membrane</keyword>
<evidence type="ECO:0000256" key="5">
    <source>
        <dbReference type="ARBA" id="ARBA00022553"/>
    </source>
</evidence>
<feature type="domain" description="HAMP" evidence="14">
    <location>
        <begin position="337"/>
        <end position="389"/>
    </location>
</feature>
<dbReference type="InterPro" id="IPR010559">
    <property type="entry name" value="Sig_transdc_His_kin_internal"/>
</dbReference>
<evidence type="ECO:0000256" key="1">
    <source>
        <dbReference type="ARBA" id="ARBA00000085"/>
    </source>
</evidence>
<dbReference type="SUPFAM" id="SSF55874">
    <property type="entry name" value="ATPase domain of HSP90 chaperone/DNA topoisomerase II/histidine kinase"/>
    <property type="match status" value="1"/>
</dbReference>
<dbReference type="PROSITE" id="PS50885">
    <property type="entry name" value="HAMP"/>
    <property type="match status" value="1"/>
</dbReference>
<evidence type="ECO:0000256" key="3">
    <source>
        <dbReference type="ARBA" id="ARBA00012438"/>
    </source>
</evidence>
<dbReference type="PANTHER" id="PTHR34220">
    <property type="entry name" value="SENSOR HISTIDINE KINASE YPDA"/>
    <property type="match status" value="1"/>
</dbReference>
<keyword evidence="10" id="KW-0902">Two-component regulatory system</keyword>
<dbReference type="InterPro" id="IPR036890">
    <property type="entry name" value="HATPase_C_sf"/>
</dbReference>
<evidence type="ECO:0000256" key="2">
    <source>
        <dbReference type="ARBA" id="ARBA00004651"/>
    </source>
</evidence>
<comment type="catalytic activity">
    <reaction evidence="1">
        <text>ATP + protein L-histidine = ADP + protein N-phospho-L-histidine.</text>
        <dbReference type="EC" id="2.7.13.3"/>
    </reaction>
</comment>
<keyword evidence="12" id="KW-1133">Transmembrane helix</keyword>
<keyword evidence="7" id="KW-0547">Nucleotide-binding</keyword>
<accession>A0ABT9U515</accession>
<keyword evidence="8 15" id="KW-0418">Kinase</keyword>
<dbReference type="EMBL" id="JAUSSU010000008">
    <property type="protein sequence ID" value="MDQ0114742.1"/>
    <property type="molecule type" value="Genomic_DNA"/>
</dbReference>
<comment type="subcellular location">
    <subcellularLocation>
        <location evidence="2">Cell membrane</location>
        <topology evidence="2">Multi-pass membrane protein</topology>
    </subcellularLocation>
</comment>
<protein>
    <recommendedName>
        <fullName evidence="3">histidine kinase</fullName>
        <ecNumber evidence="3">2.7.13.3</ecNumber>
    </recommendedName>
</protein>
<dbReference type="Proteomes" id="UP001229346">
    <property type="component" value="Unassembled WGS sequence"/>
</dbReference>
<evidence type="ECO:0000256" key="10">
    <source>
        <dbReference type="ARBA" id="ARBA00023012"/>
    </source>
</evidence>
<dbReference type="SMART" id="SM00304">
    <property type="entry name" value="HAMP"/>
    <property type="match status" value="1"/>
</dbReference>
<organism evidence="15 16">
    <name type="scientific">Paenibacillus harenae</name>
    <dbReference type="NCBI Taxonomy" id="306543"/>
    <lineage>
        <taxon>Bacteria</taxon>
        <taxon>Bacillati</taxon>
        <taxon>Bacillota</taxon>
        <taxon>Bacilli</taxon>
        <taxon>Bacillales</taxon>
        <taxon>Paenibacillaceae</taxon>
        <taxon>Paenibacillus</taxon>
    </lineage>
</organism>
<evidence type="ECO:0000256" key="11">
    <source>
        <dbReference type="ARBA" id="ARBA00023136"/>
    </source>
</evidence>